<comment type="caution">
    <text evidence="3">The sequence shown here is derived from an EMBL/GenBank/DDBJ whole genome shotgun (WGS) entry which is preliminary data.</text>
</comment>
<keyword evidence="4" id="KW-1185">Reference proteome</keyword>
<dbReference type="AlphaFoldDB" id="A0A8H4WR52"/>
<dbReference type="Proteomes" id="UP000604273">
    <property type="component" value="Unassembled WGS sequence"/>
</dbReference>
<evidence type="ECO:0000259" key="2">
    <source>
        <dbReference type="PROSITE" id="PS50181"/>
    </source>
</evidence>
<dbReference type="CDD" id="cd09917">
    <property type="entry name" value="F-box_SF"/>
    <property type="match status" value="1"/>
</dbReference>
<evidence type="ECO:0000256" key="1">
    <source>
        <dbReference type="SAM" id="MobiDB-lite"/>
    </source>
</evidence>
<dbReference type="EMBL" id="JABFAI010000278">
    <property type="protein sequence ID" value="KAF4947778.1"/>
    <property type="molecule type" value="Genomic_DNA"/>
</dbReference>
<dbReference type="PROSITE" id="PS50181">
    <property type="entry name" value="FBOX"/>
    <property type="match status" value="1"/>
</dbReference>
<feature type="region of interest" description="Disordered" evidence="1">
    <location>
        <begin position="319"/>
        <end position="350"/>
    </location>
</feature>
<reference evidence="3" key="2">
    <citation type="submission" date="2020-05" db="EMBL/GenBank/DDBJ databases">
        <authorList>
            <person name="Kim H.-S."/>
            <person name="Proctor R.H."/>
            <person name="Brown D.W."/>
        </authorList>
    </citation>
    <scope>NUCLEOTIDE SEQUENCE</scope>
    <source>
        <strain evidence="3">NRRL 45417</strain>
    </source>
</reference>
<evidence type="ECO:0000313" key="3">
    <source>
        <dbReference type="EMBL" id="KAF4947778.1"/>
    </source>
</evidence>
<organism evidence="3 4">
    <name type="scientific">Fusarium gaditjirri</name>
    <dbReference type="NCBI Taxonomy" id="282569"/>
    <lineage>
        <taxon>Eukaryota</taxon>
        <taxon>Fungi</taxon>
        <taxon>Dikarya</taxon>
        <taxon>Ascomycota</taxon>
        <taxon>Pezizomycotina</taxon>
        <taxon>Sordariomycetes</taxon>
        <taxon>Hypocreomycetidae</taxon>
        <taxon>Hypocreales</taxon>
        <taxon>Nectriaceae</taxon>
        <taxon>Fusarium</taxon>
        <taxon>Fusarium nisikadoi species complex</taxon>
    </lineage>
</organism>
<evidence type="ECO:0000313" key="4">
    <source>
        <dbReference type="Proteomes" id="UP000604273"/>
    </source>
</evidence>
<gene>
    <name evidence="3" type="ORF">FGADI_10172</name>
</gene>
<feature type="domain" description="F-box" evidence="2">
    <location>
        <begin position="1"/>
        <end position="19"/>
    </location>
</feature>
<name>A0A8H4WR52_9HYPO</name>
<dbReference type="InterPro" id="IPR001810">
    <property type="entry name" value="F-box_dom"/>
</dbReference>
<dbReference type="OrthoDB" id="3637487at2759"/>
<feature type="compositionally biased region" description="Acidic residues" evidence="1">
    <location>
        <begin position="321"/>
        <end position="350"/>
    </location>
</feature>
<dbReference type="Pfam" id="PF12937">
    <property type="entry name" value="F-box-like"/>
    <property type="match status" value="1"/>
</dbReference>
<protein>
    <recommendedName>
        <fullName evidence="2">F-box domain-containing protein</fullName>
    </recommendedName>
</protein>
<proteinExistence type="predicted"/>
<reference evidence="3" key="1">
    <citation type="journal article" date="2020" name="BMC Genomics">
        <title>Correction to: Identification and distribution of gene clusters required for synthesis of sphingolipid metabolism inhibitors in diverse species of the filamentous fungus Fusarium.</title>
        <authorList>
            <person name="Kim H.S."/>
            <person name="Lohmar J.M."/>
            <person name="Busman M."/>
            <person name="Brown D.W."/>
            <person name="Naumann T.A."/>
            <person name="Divon H.H."/>
            <person name="Lysoe E."/>
            <person name="Uhlig S."/>
            <person name="Proctor R.H."/>
        </authorList>
    </citation>
    <scope>NUCLEOTIDE SEQUENCE</scope>
    <source>
        <strain evidence="3">NRRL 45417</strain>
    </source>
</reference>
<accession>A0A8H4WR52</accession>
<sequence>MSLLRLPPEILRQIFDQLDSSFFREDLGRLSVCKKWFDFALPACFKCITLSQKTLRHLIISTATQKPLSLESNLETLDLHLRGYEYNTSPPYPQNAQESNLRPPALRIRVSYWIKRRRTLNNDLDKLAIIAQQSRRLRTLRVRAWKSPWGHPLSPRDRYLSLSPMLALLSVESLSVLVLDLSGVSLNSSGQQEDERHICPSVAALLPTLRILHLRMRDICPDVLKTQSLDSKLRLSTVVINLSLPPDQPSMTAAAHTKPCDSQRGGFIQLRADIREQAEALLTRMAFPQTMRILTHTLPQFDTQSLDVLTGKTMKLKDDAAWDEDGETVQEDSEPESEILDEDFNGFLDD</sequence>